<accession>W4HFI1</accession>
<gene>
    <name evidence="4" type="ORF">ATO8_19854</name>
</gene>
<dbReference type="Proteomes" id="UP000019063">
    <property type="component" value="Unassembled WGS sequence"/>
</dbReference>
<evidence type="ECO:0000256" key="2">
    <source>
        <dbReference type="ARBA" id="ARBA00022612"/>
    </source>
</evidence>
<keyword evidence="3" id="KW-0231">Viral genome packaging</keyword>
<evidence type="ECO:0000313" key="5">
    <source>
        <dbReference type="Proteomes" id="UP000019063"/>
    </source>
</evidence>
<dbReference type="EMBL" id="AQQW01000021">
    <property type="protein sequence ID" value="ETW10886.1"/>
    <property type="molecule type" value="Genomic_DNA"/>
</dbReference>
<sequence>MQNEFIPSDVRKAVSKAQYRKTLREPIVARRQEVSELMRPLRDDWQHEAEGKPRGVQRYDGTAVLALDQAGASIYSMLTATDNIWAPLEFEEEWRKDDAEARAWINEVSRIVFRSLDPARDNFYNDAPEVILDSIGLGDGVFYSARQPGSQLFHSKAIPWRECAFDIGPFGEVSHFDRWYAEPLWNVAELFGADALPERLRKRLEQHPNEKTELLHTVYPHDGTNRVSSAHSFVSLYVLADGSWPLKWGGYRDMPYYVSRWGVGSGETYGLGRGIYALTDAQMVNEMSRTGLRAAQKIAEPPMAASDELAGILSMDPNALNFGALDERGNQLVQPINTGGNVGITLEMQDQRRQAIKDAFYHAMLSLVGSPTPSVVEILKNDERRDQSMGPNLSRVINEFFAPFIEGRYRELVRAGRIPPPPPMAQKAPLRVRFVSPLAKAHKAQAAQATLQTVRGIAEIAALDPSARHAINGRRAAKRVHDGLAAPDDILNTEEEIAALMQADQQQQQGAEALDVAERGSRAVESLARAGAAAGQAQE</sequence>
<dbReference type="RefSeq" id="WP_043847144.1">
    <property type="nucleotide sequence ID" value="NZ_AQQW01000021.1"/>
</dbReference>
<proteinExistence type="predicted"/>
<dbReference type="InterPro" id="IPR020991">
    <property type="entry name" value="Connector_podovirus"/>
</dbReference>
<dbReference type="Pfam" id="PF12236">
    <property type="entry name" value="Head-tail_con"/>
    <property type="match status" value="1"/>
</dbReference>
<evidence type="ECO:0000313" key="4">
    <source>
        <dbReference type="EMBL" id="ETW10886.1"/>
    </source>
</evidence>
<dbReference type="STRING" id="1379903.ATO8_19854"/>
<keyword evidence="2" id="KW-1188">Viral release from host cell</keyword>
<name>W4HFI1_9RHOB</name>
<dbReference type="AlphaFoldDB" id="W4HFI1"/>
<keyword evidence="5" id="KW-1185">Reference proteome</keyword>
<dbReference type="eggNOG" id="ENOG502Z7XJ">
    <property type="taxonomic scope" value="Bacteria"/>
</dbReference>
<organism evidence="4 5">
    <name type="scientific">Roseivivax marinus</name>
    <dbReference type="NCBI Taxonomy" id="1379903"/>
    <lineage>
        <taxon>Bacteria</taxon>
        <taxon>Pseudomonadati</taxon>
        <taxon>Pseudomonadota</taxon>
        <taxon>Alphaproteobacteria</taxon>
        <taxon>Rhodobacterales</taxon>
        <taxon>Roseobacteraceae</taxon>
        <taxon>Roseivivax</taxon>
    </lineage>
</organism>
<reference evidence="4 5" key="1">
    <citation type="journal article" date="2014" name="Antonie Van Leeuwenhoek">
        <title>Roseivivax atlanticus sp. nov., isolated from surface seawater of the Atlantic Ocean.</title>
        <authorList>
            <person name="Li G."/>
            <person name="Lai Q."/>
            <person name="Liu X."/>
            <person name="Sun F."/>
            <person name="Shao Z."/>
        </authorList>
    </citation>
    <scope>NUCLEOTIDE SEQUENCE [LARGE SCALE GENOMIC DNA]</scope>
    <source>
        <strain evidence="4 5">22II-s10s</strain>
    </source>
</reference>
<evidence type="ECO:0000256" key="3">
    <source>
        <dbReference type="ARBA" id="ARBA00023219"/>
    </source>
</evidence>
<protein>
    <submittedName>
        <fullName evidence="4">Phage head-tail connector protein</fullName>
    </submittedName>
</protein>
<evidence type="ECO:0000256" key="1">
    <source>
        <dbReference type="ARBA" id="ARBA00004328"/>
    </source>
</evidence>
<comment type="caution">
    <text evidence="4">The sequence shown here is derived from an EMBL/GenBank/DDBJ whole genome shotgun (WGS) entry which is preliminary data.</text>
</comment>
<comment type="subcellular location">
    <subcellularLocation>
        <location evidence="1">Virion</location>
    </subcellularLocation>
</comment>